<protein>
    <submittedName>
        <fullName evidence="2">Uncharacterized protein</fullName>
    </submittedName>
</protein>
<accession>E8V6Q7</accession>
<dbReference type="AlphaFoldDB" id="E8V6Q7"/>
<keyword evidence="1" id="KW-1133">Transmembrane helix</keyword>
<evidence type="ECO:0000256" key="1">
    <source>
        <dbReference type="SAM" id="Phobius"/>
    </source>
</evidence>
<evidence type="ECO:0000313" key="2">
    <source>
        <dbReference type="EMBL" id="ADV83859.1"/>
    </source>
</evidence>
<keyword evidence="1" id="KW-0472">Membrane</keyword>
<keyword evidence="1" id="KW-0812">Transmembrane</keyword>
<dbReference type="EMBL" id="CP002467">
    <property type="protein sequence ID" value="ADV83859.1"/>
    <property type="molecule type" value="Genomic_DNA"/>
</dbReference>
<dbReference type="HOGENOM" id="CLU_3085697_0_0_0"/>
<gene>
    <name evidence="2" type="ordered locus">AciPR4_3101</name>
</gene>
<dbReference type="KEGG" id="tsa:AciPR4_3101"/>
<reference evidence="2 3" key="1">
    <citation type="journal article" date="2012" name="Stand. Genomic Sci.">
        <title>Complete genome sequence of Terriglobus saanensis type strain SP1PR4(T), an Acidobacteria from tundra soil.</title>
        <authorList>
            <person name="Rawat S.R."/>
            <person name="Mannisto M.K."/>
            <person name="Starovoytov V."/>
            <person name="Goodwin L."/>
            <person name="Nolan M."/>
            <person name="Hauser L."/>
            <person name="Land M."/>
            <person name="Davenport K.W."/>
            <person name="Woyke T."/>
            <person name="Haggblom M.M."/>
        </authorList>
    </citation>
    <scope>NUCLEOTIDE SEQUENCE</scope>
    <source>
        <strain evidence="3">ATCC BAA-1853 / DSM 23119 / SP1PR4</strain>
    </source>
</reference>
<sequence length="52" mass="5860">MSKAPSKDLAQFGLLGLLVHALGIYAFVIVPKSAPVLVWKLLIDDRKDWLRR</sequence>
<dbReference type="Proteomes" id="UP000006844">
    <property type="component" value="Chromosome"/>
</dbReference>
<evidence type="ECO:0000313" key="3">
    <source>
        <dbReference type="Proteomes" id="UP000006844"/>
    </source>
</evidence>
<dbReference type="STRING" id="401053.AciPR4_3101"/>
<proteinExistence type="predicted"/>
<feature type="transmembrane region" description="Helical" evidence="1">
    <location>
        <begin position="12"/>
        <end position="30"/>
    </location>
</feature>
<name>E8V6Q7_TERSS</name>
<organism evidence="2 3">
    <name type="scientific">Terriglobus saanensis (strain ATCC BAA-1853 / DSM 23119 / SP1PR4)</name>
    <dbReference type="NCBI Taxonomy" id="401053"/>
    <lineage>
        <taxon>Bacteria</taxon>
        <taxon>Pseudomonadati</taxon>
        <taxon>Acidobacteriota</taxon>
        <taxon>Terriglobia</taxon>
        <taxon>Terriglobales</taxon>
        <taxon>Acidobacteriaceae</taxon>
        <taxon>Terriglobus</taxon>
    </lineage>
</organism>
<keyword evidence="3" id="KW-1185">Reference proteome</keyword>